<gene>
    <name evidence="4" type="ORF">MNKW57_27930</name>
</gene>
<evidence type="ECO:0000256" key="1">
    <source>
        <dbReference type="ARBA" id="ARBA00022576"/>
    </source>
</evidence>
<dbReference type="InterPro" id="IPR028896">
    <property type="entry name" value="GcvT/YgfZ/DmdA"/>
</dbReference>
<reference evidence="4 5" key="1">
    <citation type="submission" date="2023-04" db="EMBL/GenBank/DDBJ databases">
        <title>Marinobulbifer ophiurae gen. nov., sp. Nov., isolate from tissue of brittle star Ophioplocus japonicus.</title>
        <authorList>
            <person name="Kawano K."/>
            <person name="Sawayama S."/>
            <person name="Nakagawa S."/>
        </authorList>
    </citation>
    <scope>NUCLEOTIDE SEQUENCE [LARGE SCALE GENOMIC DNA]</scope>
    <source>
        <strain evidence="4 5">NKW57</strain>
    </source>
</reference>
<keyword evidence="1" id="KW-0032">Aminotransferase</keyword>
<dbReference type="SUPFAM" id="SSF101790">
    <property type="entry name" value="Aminomethyltransferase beta-barrel domain"/>
    <property type="match status" value="1"/>
</dbReference>
<dbReference type="Pfam" id="PF01571">
    <property type="entry name" value="GCV_T"/>
    <property type="match status" value="1"/>
</dbReference>
<accession>A0ABQ6M2B4</accession>
<dbReference type="Pfam" id="PF08669">
    <property type="entry name" value="GCV_T_C"/>
    <property type="match status" value="1"/>
</dbReference>
<dbReference type="PANTHER" id="PTHR43757:SF2">
    <property type="entry name" value="AMINOMETHYLTRANSFERASE, MITOCHONDRIAL"/>
    <property type="match status" value="1"/>
</dbReference>
<dbReference type="EMBL" id="BSYJ01000006">
    <property type="protein sequence ID" value="GMG88472.1"/>
    <property type="molecule type" value="Genomic_DNA"/>
</dbReference>
<keyword evidence="5" id="KW-1185">Reference proteome</keyword>
<evidence type="ECO:0000259" key="3">
    <source>
        <dbReference type="Pfam" id="PF08669"/>
    </source>
</evidence>
<dbReference type="InterPro" id="IPR027266">
    <property type="entry name" value="TrmE/GcvT-like"/>
</dbReference>
<name>A0ABQ6M2B4_9GAMM</name>
<dbReference type="PIRSF" id="PIRSF006487">
    <property type="entry name" value="GcvT"/>
    <property type="match status" value="1"/>
</dbReference>
<evidence type="ECO:0000259" key="2">
    <source>
        <dbReference type="Pfam" id="PF01571"/>
    </source>
</evidence>
<dbReference type="Gene3D" id="3.30.1360.120">
    <property type="entry name" value="Probable tRNA modification gtpase trme, domain 1"/>
    <property type="match status" value="1"/>
</dbReference>
<dbReference type="InterPro" id="IPR006222">
    <property type="entry name" value="GCVT_N"/>
</dbReference>
<keyword evidence="1" id="KW-0808">Transferase</keyword>
<feature type="domain" description="GCVT N-terminal" evidence="2">
    <location>
        <begin position="32"/>
        <end position="290"/>
    </location>
</feature>
<dbReference type="InterPro" id="IPR029043">
    <property type="entry name" value="GcvT/YgfZ_C"/>
</dbReference>
<evidence type="ECO:0000313" key="5">
    <source>
        <dbReference type="Proteomes" id="UP001224392"/>
    </source>
</evidence>
<feature type="domain" description="Aminomethyltransferase C-terminal" evidence="3">
    <location>
        <begin position="310"/>
        <end position="394"/>
    </location>
</feature>
<dbReference type="PANTHER" id="PTHR43757">
    <property type="entry name" value="AMINOMETHYLTRANSFERASE"/>
    <property type="match status" value="1"/>
</dbReference>
<dbReference type="RefSeq" id="WP_285765081.1">
    <property type="nucleotide sequence ID" value="NZ_BSYJ01000006.1"/>
</dbReference>
<proteinExistence type="predicted"/>
<organism evidence="4 5">
    <name type="scientific">Biformimicrobium ophioploci</name>
    <dbReference type="NCBI Taxonomy" id="3036711"/>
    <lineage>
        <taxon>Bacteria</taxon>
        <taxon>Pseudomonadati</taxon>
        <taxon>Pseudomonadota</taxon>
        <taxon>Gammaproteobacteria</taxon>
        <taxon>Cellvibrionales</taxon>
        <taxon>Microbulbiferaceae</taxon>
        <taxon>Biformimicrobium</taxon>
    </lineage>
</organism>
<dbReference type="SUPFAM" id="SSF103025">
    <property type="entry name" value="Folate-binding domain"/>
    <property type="match status" value="1"/>
</dbReference>
<protein>
    <submittedName>
        <fullName evidence="4">Aminomethyltransferase family protein</fullName>
    </submittedName>
</protein>
<dbReference type="InterPro" id="IPR013977">
    <property type="entry name" value="GcvT_C"/>
</dbReference>
<dbReference type="Proteomes" id="UP001224392">
    <property type="component" value="Unassembled WGS sequence"/>
</dbReference>
<sequence>MNHTEQDLVTEDSPRDHYKALVKRSPFYEKQVALSNTNKWHRWKAYTVADEIECMEQEYFAVRNSCGVFDVTPMSKYRIGGPDAEAFMNRLVTRDVRKIKPGRVGYTVWCNDQGKVIDDGTIFHLEQGVYLLCAQERQYDWLMLSALGFDVEISEETNNIACLAVQGPTSCATLKAMGLAGIEGMKPFGLTHFDFGGAKLMVSRTGFTGDLGYELWIDFDSAEALWDALFEAGKDRGIRAIGGDALELARIEAGFILGGVDFVPANQCVRLHHDRSPFELDLGWLVDFSKESFTGRTALLREKQEGSRYRLVKLNIEGNKPAHNAYVMNGKGGKTIGAVSSAAWSPVAKANVALASLDLTKRINDNNIWVEIFYQKELKWHRKWARAEIVKDPFWNPERKRVTPPADV</sequence>
<evidence type="ECO:0000313" key="4">
    <source>
        <dbReference type="EMBL" id="GMG88472.1"/>
    </source>
</evidence>
<comment type="caution">
    <text evidence="4">The sequence shown here is derived from an EMBL/GenBank/DDBJ whole genome shotgun (WGS) entry which is preliminary data.</text>
</comment>